<evidence type="ECO:0000259" key="4">
    <source>
        <dbReference type="Pfam" id="PF00291"/>
    </source>
</evidence>
<keyword evidence="6" id="KW-1185">Reference proteome</keyword>
<evidence type="ECO:0000256" key="1">
    <source>
        <dbReference type="ARBA" id="ARBA00001933"/>
    </source>
</evidence>
<dbReference type="Proteomes" id="UP000702209">
    <property type="component" value="Unassembled WGS sequence"/>
</dbReference>
<comment type="cofactor">
    <cofactor evidence="1">
        <name>pyridoxal 5'-phosphate</name>
        <dbReference type="ChEBI" id="CHEBI:597326"/>
    </cofactor>
</comment>
<comment type="caution">
    <text evidence="5">The sequence shown here is derived from an EMBL/GenBank/DDBJ whole genome shotgun (WGS) entry which is preliminary data.</text>
</comment>
<feature type="region of interest" description="Disordered" evidence="3">
    <location>
        <begin position="83"/>
        <end position="128"/>
    </location>
</feature>
<dbReference type="RefSeq" id="WP_195132221.1">
    <property type="nucleotide sequence ID" value="NZ_JADLQX010000022.1"/>
</dbReference>
<gene>
    <name evidence="5" type="ORF">IU459_26165</name>
</gene>
<feature type="domain" description="Tryptophan synthase beta chain-like PALP" evidence="4">
    <location>
        <begin position="7"/>
        <end position="77"/>
    </location>
</feature>
<reference evidence="5 6" key="1">
    <citation type="submission" date="2020-10" db="EMBL/GenBank/DDBJ databases">
        <title>Identification of Nocardia species via Next-generation sequencing and recognition of intraspecies genetic diversity.</title>
        <authorList>
            <person name="Li P."/>
            <person name="Li P."/>
            <person name="Lu B."/>
        </authorList>
    </citation>
    <scope>NUCLEOTIDE SEQUENCE [LARGE SCALE GENOMIC DNA]</scope>
    <source>
        <strain evidence="5 6">BJ06-0157</strain>
    </source>
</reference>
<accession>A0ABS0D1K8</accession>
<evidence type="ECO:0000313" key="5">
    <source>
        <dbReference type="EMBL" id="MBF6301004.1"/>
    </source>
</evidence>
<dbReference type="InterPro" id="IPR001926">
    <property type="entry name" value="TrpB-like_PALP"/>
</dbReference>
<evidence type="ECO:0000313" key="6">
    <source>
        <dbReference type="Proteomes" id="UP000702209"/>
    </source>
</evidence>
<dbReference type="SUPFAM" id="SSF53686">
    <property type="entry name" value="Tryptophan synthase beta subunit-like PLP-dependent enzymes"/>
    <property type="match status" value="1"/>
</dbReference>
<organism evidence="5 6">
    <name type="scientific">Nocardia amamiensis</name>
    <dbReference type="NCBI Taxonomy" id="404578"/>
    <lineage>
        <taxon>Bacteria</taxon>
        <taxon>Bacillati</taxon>
        <taxon>Actinomycetota</taxon>
        <taxon>Actinomycetes</taxon>
        <taxon>Mycobacteriales</taxon>
        <taxon>Nocardiaceae</taxon>
        <taxon>Nocardia</taxon>
    </lineage>
</organism>
<feature type="compositionally biased region" description="Basic residues" evidence="3">
    <location>
        <begin position="118"/>
        <end position="128"/>
    </location>
</feature>
<protein>
    <submittedName>
        <fullName evidence="5">Pyridoxal-phosphate dependent enzyme</fullName>
    </submittedName>
</protein>
<name>A0ABS0D1K8_9NOCA</name>
<dbReference type="EMBL" id="JADLQX010000022">
    <property type="protein sequence ID" value="MBF6301004.1"/>
    <property type="molecule type" value="Genomic_DNA"/>
</dbReference>
<proteinExistence type="predicted"/>
<evidence type="ECO:0000256" key="2">
    <source>
        <dbReference type="ARBA" id="ARBA00022898"/>
    </source>
</evidence>
<dbReference type="Gene3D" id="3.40.50.1100">
    <property type="match status" value="1"/>
</dbReference>
<dbReference type="Pfam" id="PF00291">
    <property type="entry name" value="PALP"/>
    <property type="match status" value="1"/>
</dbReference>
<dbReference type="InterPro" id="IPR036052">
    <property type="entry name" value="TrpB-like_PALP_sf"/>
</dbReference>
<sequence>MQPIIWDESANRALNHKYWMARRLISALPSRYREVVVGTCGNYGVALLLACRERGISATAFVPESTPEETLAILRHLKCNDDTDQTGEHPQSCLGVRANVEQDTQKDRDRGSPMSTGSRRRSPHRLFIHPRYPLGHPGSRHCTGTPHGCVFAK</sequence>
<evidence type="ECO:0000256" key="3">
    <source>
        <dbReference type="SAM" id="MobiDB-lite"/>
    </source>
</evidence>
<keyword evidence="2" id="KW-0663">Pyridoxal phosphate</keyword>